<dbReference type="AlphaFoldDB" id="A0A5M8P4P0"/>
<dbReference type="Gene3D" id="2.60.120.1250">
    <property type="entry name" value="Peptidase M60, enhancin-like domain 1"/>
    <property type="match status" value="1"/>
</dbReference>
<evidence type="ECO:0000313" key="5">
    <source>
        <dbReference type="Proteomes" id="UP000324575"/>
    </source>
</evidence>
<dbReference type="EMBL" id="SNRX01000002">
    <property type="protein sequence ID" value="KAA6303309.1"/>
    <property type="molecule type" value="Genomic_DNA"/>
</dbReference>
<dbReference type="Proteomes" id="UP000324575">
    <property type="component" value="Unassembled WGS sequence"/>
</dbReference>
<dbReference type="InterPro" id="IPR000421">
    <property type="entry name" value="FA58C"/>
</dbReference>
<dbReference type="Pfam" id="PF00754">
    <property type="entry name" value="F5_F8_type_C"/>
    <property type="match status" value="1"/>
</dbReference>
<gene>
    <name evidence="3" type="ORF">EZS26_000469</name>
    <name evidence="4" type="ORF">EZS26_000498</name>
</gene>
<evidence type="ECO:0000259" key="2">
    <source>
        <dbReference type="PROSITE" id="PS51723"/>
    </source>
</evidence>
<dbReference type="Gene3D" id="1.10.390.30">
    <property type="entry name" value="Peptidase M60, enhancin-like domain 3"/>
    <property type="match status" value="1"/>
</dbReference>
<dbReference type="SMART" id="SM01276">
    <property type="entry name" value="M60-like"/>
    <property type="match status" value="1"/>
</dbReference>
<evidence type="ECO:0000313" key="4">
    <source>
        <dbReference type="EMBL" id="KAA6303338.1"/>
    </source>
</evidence>
<comment type="caution">
    <text evidence="4">The sequence shown here is derived from an EMBL/GenBank/DDBJ whole genome shotgun (WGS) entry which is preliminary data.</text>
</comment>
<dbReference type="PROSITE" id="PS51723">
    <property type="entry name" value="PEPTIDASE_M60"/>
    <property type="match status" value="1"/>
</dbReference>
<organism evidence="4 5">
    <name type="scientific">Candidatus Ordinivivax streblomastigis</name>
    <dbReference type="NCBI Taxonomy" id="2540710"/>
    <lineage>
        <taxon>Bacteria</taxon>
        <taxon>Pseudomonadati</taxon>
        <taxon>Bacteroidota</taxon>
        <taxon>Bacteroidia</taxon>
        <taxon>Bacteroidales</taxon>
        <taxon>Candidatus Ordinivivax</taxon>
    </lineage>
</organism>
<feature type="signal peptide" evidence="1">
    <location>
        <begin position="1"/>
        <end position="25"/>
    </location>
</feature>
<sequence length="698" mass="77709">MKKIRIVMALCLLLGGFALSNPVIAGSDPQSPVQESFLTLVPSSGAYAASIPEDIFMKPGRATTSGGTYSSDGIAKAIDGDLSTMYHSTNFTSPITLTFWWDGTTPTAGQIDYMIYNPRTSGTNGNFKEIEVWYRQKGGTLVHYKDYNFNGSSSPSVVYFTPALTNIDQIQIKVKSGMADGGNSNFASCAEMQFYKKNSSAFDTSDIFADAVCSELKDGITLQEINAIENEFFRQLALDIFQDKYDKEFRVQTYQSYPDPGVFAAKNKTAKYGVLDNPTGIYATAGEPLVVIVGEIADPSISPSLTIVKPWTGGERISYPLRQGVNKITPTAAGLIYIYYYTSTEAPTSLVKINIATGGVNGYFDIAKHTNADWVRLLAKAKYELFDMKGRYALISLQTSAYRLYCPTNGREILEQYDDLVYSEQEFEGMVKYDCMNPTRIAIITDKMKPGVGAYAKDYYTVYPPEGQSGLLTMTGLKDPNTTTGGTAWMLAHEIGHVNQTRPGLKWLGMTEVTNNILSQYITIKWGVKSRLQTEIIKNGKNRYQVAVEEIVKAEIAHISHGDVFCQLVPFWQLKLYVMDVLGKADFYKDLYEEIRINSNPVAAYGCTMDAMCQLEFVRIACKVSGYDLRSFFTDWGFLRPVNKTEEDYSTSQFTVTQQGIDYINAEIDKLTLLPAPVPSGKHIYEIDDNNKMTFKVN</sequence>
<dbReference type="Gene3D" id="2.60.120.260">
    <property type="entry name" value="Galactose-binding domain-like"/>
    <property type="match status" value="1"/>
</dbReference>
<dbReference type="InterPro" id="IPR042279">
    <property type="entry name" value="Pep_M60_3"/>
</dbReference>
<dbReference type="SUPFAM" id="SSF49785">
    <property type="entry name" value="Galactose-binding domain-like"/>
    <property type="match status" value="1"/>
</dbReference>
<dbReference type="EMBL" id="SNRX01000002">
    <property type="protein sequence ID" value="KAA6303338.1"/>
    <property type="molecule type" value="Genomic_DNA"/>
</dbReference>
<dbReference type="Pfam" id="PF13402">
    <property type="entry name" value="Peptidase_M60"/>
    <property type="match status" value="1"/>
</dbReference>
<protein>
    <recommendedName>
        <fullName evidence="2">Peptidase M60 domain-containing protein</fullName>
    </recommendedName>
</protein>
<evidence type="ECO:0000256" key="1">
    <source>
        <dbReference type="SAM" id="SignalP"/>
    </source>
</evidence>
<dbReference type="Gene3D" id="3.40.390.80">
    <property type="entry name" value="Peptidase M60, enhancin-like domain 2"/>
    <property type="match status" value="1"/>
</dbReference>
<proteinExistence type="predicted"/>
<feature type="chain" id="PRO_5033493260" description="Peptidase M60 domain-containing protein" evidence="1">
    <location>
        <begin position="26"/>
        <end position="698"/>
    </location>
</feature>
<reference evidence="4 5" key="1">
    <citation type="submission" date="2019-03" db="EMBL/GenBank/DDBJ databases">
        <title>Single cell metagenomics reveals metabolic interactions within the superorganism composed of flagellate Streblomastix strix and complex community of Bacteroidetes bacteria on its surface.</title>
        <authorList>
            <person name="Treitli S.C."/>
            <person name="Kolisko M."/>
            <person name="Husnik F."/>
            <person name="Keeling P."/>
            <person name="Hampl V."/>
        </authorList>
    </citation>
    <scope>NUCLEOTIDE SEQUENCE [LARGE SCALE GENOMIC DNA]</scope>
    <source>
        <strain evidence="4">St1</strain>
    </source>
</reference>
<name>A0A5M8P4P0_9BACT</name>
<accession>A0A5M8P4P0</accession>
<feature type="domain" description="Peptidase M60" evidence="2">
    <location>
        <begin position="274"/>
        <end position="579"/>
    </location>
</feature>
<keyword evidence="1" id="KW-0732">Signal</keyword>
<dbReference type="InterPro" id="IPR008979">
    <property type="entry name" value="Galactose-bd-like_sf"/>
</dbReference>
<evidence type="ECO:0000313" key="3">
    <source>
        <dbReference type="EMBL" id="KAA6303309.1"/>
    </source>
</evidence>
<dbReference type="InterPro" id="IPR031161">
    <property type="entry name" value="Peptidase_M60_dom"/>
</dbReference>